<protein>
    <recommendedName>
        <fullName evidence="4">Conjugal transfer protein TraN</fullName>
    </recommendedName>
</protein>
<gene>
    <name evidence="2" type="ORF">DVS81_20415</name>
</gene>
<feature type="signal peptide" evidence="1">
    <location>
        <begin position="1"/>
        <end position="19"/>
    </location>
</feature>
<evidence type="ECO:0008006" key="4">
    <source>
        <dbReference type="Google" id="ProtNLM"/>
    </source>
</evidence>
<organism evidence="2 3">
    <name type="scientific">Candidatus Accumulibacter meliphilus</name>
    <dbReference type="NCBI Taxonomy" id="2211374"/>
    <lineage>
        <taxon>Bacteria</taxon>
        <taxon>Pseudomonadati</taxon>
        <taxon>Pseudomonadota</taxon>
        <taxon>Betaproteobacteria</taxon>
        <taxon>Candidatus Accumulibacter</taxon>
    </lineage>
</organism>
<dbReference type="EMBL" id="QPGA01000099">
    <property type="protein sequence ID" value="RDE48748.1"/>
    <property type="molecule type" value="Genomic_DNA"/>
</dbReference>
<accession>A0A369XMZ3</accession>
<dbReference type="Proteomes" id="UP000253831">
    <property type="component" value="Unassembled WGS sequence"/>
</dbReference>
<dbReference type="InterPro" id="IPR014121">
    <property type="entry name" value="TraN_Ftype"/>
</dbReference>
<name>A0A369XMZ3_9PROT</name>
<sequence length="212" mass="22078">MKALLAMLFAMTLAGQAIAGDCQLASSTCVDSTASKTISGIVVTLAQAGGCWEYQDTYTCIKPEAIDYCAALATAGCGQIGSTCSDTAFNGSCNTYTKTFQCGSDQGEPSNTLRLSNSYTLLTDAIDVRACSSYAQNARCRLAAHTCVDSTPCRRDASGATVCLAGVTPPEGGLNSTASCWRYQDDYSCIVDDPLDYCAAIKATEGCTLVTS</sequence>
<feature type="chain" id="PRO_5016927418" description="Conjugal transfer protein TraN" evidence="1">
    <location>
        <begin position="20"/>
        <end position="212"/>
    </location>
</feature>
<evidence type="ECO:0000313" key="3">
    <source>
        <dbReference type="Proteomes" id="UP000253831"/>
    </source>
</evidence>
<dbReference type="Pfam" id="PF06986">
    <property type="entry name" value="F_T4SS_TraN"/>
    <property type="match status" value="1"/>
</dbReference>
<evidence type="ECO:0000256" key="1">
    <source>
        <dbReference type="SAM" id="SignalP"/>
    </source>
</evidence>
<dbReference type="AlphaFoldDB" id="A0A369XMZ3"/>
<feature type="non-terminal residue" evidence="2">
    <location>
        <position position="212"/>
    </location>
</feature>
<keyword evidence="1" id="KW-0732">Signal</keyword>
<comment type="caution">
    <text evidence="2">The sequence shown here is derived from an EMBL/GenBank/DDBJ whole genome shotgun (WGS) entry which is preliminary data.</text>
</comment>
<proteinExistence type="predicted"/>
<evidence type="ECO:0000313" key="2">
    <source>
        <dbReference type="EMBL" id="RDE48748.1"/>
    </source>
</evidence>
<reference evidence="2 3" key="1">
    <citation type="submission" date="2018-05" db="EMBL/GenBank/DDBJ databases">
        <title>Integrated omic analyses show evidence that a Ca. Accumulibacter phosphatis strain performs denitrification under micro-aerobic conditions.</title>
        <authorList>
            <person name="Camejo P.Y."/>
            <person name="Katherine M.D."/>
            <person name="Daniel N.R."/>
        </authorList>
    </citation>
    <scope>NUCLEOTIDE SEQUENCE [LARGE SCALE GENOMIC DNA]</scope>
    <source>
        <strain evidence="2">UW-LDO-IC</strain>
    </source>
</reference>